<accession>A0A5Q2FA56</accession>
<evidence type="ECO:0000313" key="3">
    <source>
        <dbReference type="Proteomes" id="UP000386847"/>
    </source>
</evidence>
<protein>
    <submittedName>
        <fullName evidence="2">Uncharacterized protein</fullName>
    </submittedName>
</protein>
<evidence type="ECO:0000256" key="1">
    <source>
        <dbReference type="SAM" id="MobiDB-lite"/>
    </source>
</evidence>
<organism evidence="2 3">
    <name type="scientific">Raineyella fluvialis</name>
    <dbReference type="NCBI Taxonomy" id="2662261"/>
    <lineage>
        <taxon>Bacteria</taxon>
        <taxon>Bacillati</taxon>
        <taxon>Actinomycetota</taxon>
        <taxon>Actinomycetes</taxon>
        <taxon>Propionibacteriales</taxon>
        <taxon>Propionibacteriaceae</taxon>
        <taxon>Raineyella</taxon>
    </lineage>
</organism>
<reference evidence="2 3" key="1">
    <citation type="submission" date="2019-10" db="EMBL/GenBank/DDBJ databases">
        <title>Genomic analysis of Raineyella sp. CBA3103.</title>
        <authorList>
            <person name="Roh S.W."/>
        </authorList>
    </citation>
    <scope>NUCLEOTIDE SEQUENCE [LARGE SCALE GENOMIC DNA]</scope>
    <source>
        <strain evidence="2 3">CBA3103</strain>
    </source>
</reference>
<keyword evidence="3" id="KW-1185">Reference proteome</keyword>
<evidence type="ECO:0000313" key="2">
    <source>
        <dbReference type="EMBL" id="QGF23792.1"/>
    </source>
</evidence>
<dbReference type="EMBL" id="CP045725">
    <property type="protein sequence ID" value="QGF23792.1"/>
    <property type="molecule type" value="Genomic_DNA"/>
</dbReference>
<feature type="compositionally biased region" description="Low complexity" evidence="1">
    <location>
        <begin position="1"/>
        <end position="10"/>
    </location>
</feature>
<feature type="region of interest" description="Disordered" evidence="1">
    <location>
        <begin position="1"/>
        <end position="62"/>
    </location>
</feature>
<dbReference type="Proteomes" id="UP000386847">
    <property type="component" value="Chromosome"/>
</dbReference>
<dbReference type="AlphaFoldDB" id="A0A5Q2FA56"/>
<gene>
    <name evidence="2" type="ORF">Rai3103_09020</name>
</gene>
<dbReference type="KEGG" id="rain:Rai3103_09020"/>
<feature type="compositionally biased region" description="Basic and acidic residues" evidence="1">
    <location>
        <begin position="11"/>
        <end position="28"/>
    </location>
</feature>
<sequence length="62" mass="7016">MSDQHQPQDQQRPEEPRDAERDERRTQEEIDELEANGAKDLKGTADVTESEGKVNRGEGPVL</sequence>
<name>A0A5Q2FA56_9ACTN</name>
<proteinExistence type="predicted"/>
<dbReference type="RefSeq" id="WP_153572322.1">
    <property type="nucleotide sequence ID" value="NZ_CP045725.1"/>
</dbReference>